<dbReference type="AlphaFoldDB" id="A0ABD2ZJH9"/>
<evidence type="ECO:0000313" key="2">
    <source>
        <dbReference type="Proteomes" id="UP001630127"/>
    </source>
</evidence>
<dbReference type="Proteomes" id="UP001630127">
    <property type="component" value="Unassembled WGS sequence"/>
</dbReference>
<accession>A0ABD2ZJH9</accession>
<name>A0ABD2ZJH9_9GENT</name>
<organism evidence="1 2">
    <name type="scientific">Cinchona calisaya</name>
    <dbReference type="NCBI Taxonomy" id="153742"/>
    <lineage>
        <taxon>Eukaryota</taxon>
        <taxon>Viridiplantae</taxon>
        <taxon>Streptophyta</taxon>
        <taxon>Embryophyta</taxon>
        <taxon>Tracheophyta</taxon>
        <taxon>Spermatophyta</taxon>
        <taxon>Magnoliopsida</taxon>
        <taxon>eudicotyledons</taxon>
        <taxon>Gunneridae</taxon>
        <taxon>Pentapetalae</taxon>
        <taxon>asterids</taxon>
        <taxon>lamiids</taxon>
        <taxon>Gentianales</taxon>
        <taxon>Rubiaceae</taxon>
        <taxon>Cinchonoideae</taxon>
        <taxon>Cinchoneae</taxon>
        <taxon>Cinchona</taxon>
    </lineage>
</organism>
<gene>
    <name evidence="1" type="ORF">ACH5RR_020989</name>
</gene>
<protein>
    <submittedName>
        <fullName evidence="1">Uncharacterized protein</fullName>
    </submittedName>
</protein>
<keyword evidence="2" id="KW-1185">Reference proteome</keyword>
<evidence type="ECO:0000313" key="1">
    <source>
        <dbReference type="EMBL" id="KAL3518400.1"/>
    </source>
</evidence>
<sequence>MSLFLDGEDDYEEGVHVLDVDDDNEEELKFSEDSEEEDRLPILAKYMKQIEENCRDLTLIAIPVLILMQYSWSAEKIFQATTSGVRNKVTVEMCRLKPTN</sequence>
<dbReference type="EMBL" id="JBJUIK010000009">
    <property type="protein sequence ID" value="KAL3518400.1"/>
    <property type="molecule type" value="Genomic_DNA"/>
</dbReference>
<comment type="caution">
    <text evidence="1">The sequence shown here is derived from an EMBL/GenBank/DDBJ whole genome shotgun (WGS) entry which is preliminary data.</text>
</comment>
<proteinExistence type="predicted"/>
<reference evidence="1 2" key="1">
    <citation type="submission" date="2024-11" db="EMBL/GenBank/DDBJ databases">
        <title>A near-complete genome assembly of Cinchona calisaya.</title>
        <authorList>
            <person name="Lian D.C."/>
            <person name="Zhao X.W."/>
            <person name="Wei L."/>
        </authorList>
    </citation>
    <scope>NUCLEOTIDE SEQUENCE [LARGE SCALE GENOMIC DNA]</scope>
    <source>
        <tissue evidence="1">Nenye</tissue>
    </source>
</reference>